<feature type="transmembrane region" description="Helical" evidence="1">
    <location>
        <begin position="183"/>
        <end position="206"/>
    </location>
</feature>
<feature type="transmembrane region" description="Helical" evidence="1">
    <location>
        <begin position="212"/>
        <end position="237"/>
    </location>
</feature>
<accession>A0AAW7YWB4</accession>
<proteinExistence type="predicted"/>
<feature type="transmembrane region" description="Helical" evidence="1">
    <location>
        <begin position="12"/>
        <end position="29"/>
    </location>
</feature>
<comment type="caution">
    <text evidence="2">The sequence shown here is derived from an EMBL/GenBank/DDBJ whole genome shotgun (WGS) entry which is preliminary data.</text>
</comment>
<reference evidence="2" key="1">
    <citation type="submission" date="2023-07" db="EMBL/GenBank/DDBJ databases">
        <title>Genome content predicts the carbon catabolic preferences of heterotrophic bacteria.</title>
        <authorList>
            <person name="Gralka M."/>
        </authorList>
    </citation>
    <scope>NUCLEOTIDE SEQUENCE</scope>
    <source>
        <strain evidence="2">F2M12</strain>
    </source>
</reference>
<gene>
    <name evidence="2" type="ORF">Q4527_04715</name>
</gene>
<evidence type="ECO:0000313" key="3">
    <source>
        <dbReference type="Proteomes" id="UP001170717"/>
    </source>
</evidence>
<keyword evidence="1" id="KW-0812">Transmembrane</keyword>
<keyword evidence="1" id="KW-0472">Membrane</keyword>
<name>A0AAW7YWB4_9ALTE</name>
<evidence type="ECO:0000313" key="2">
    <source>
        <dbReference type="EMBL" id="MDO6576679.1"/>
    </source>
</evidence>
<organism evidence="2 3">
    <name type="scientific">Alteromonas stellipolaris</name>
    <dbReference type="NCBI Taxonomy" id="233316"/>
    <lineage>
        <taxon>Bacteria</taxon>
        <taxon>Pseudomonadati</taxon>
        <taxon>Pseudomonadota</taxon>
        <taxon>Gammaproteobacteria</taxon>
        <taxon>Alteromonadales</taxon>
        <taxon>Alteromonadaceae</taxon>
        <taxon>Alteromonas/Salinimonas group</taxon>
        <taxon>Alteromonas</taxon>
    </lineage>
</organism>
<dbReference type="EMBL" id="JAUOQI010000003">
    <property type="protein sequence ID" value="MDO6576679.1"/>
    <property type="molecule type" value="Genomic_DNA"/>
</dbReference>
<evidence type="ECO:0000256" key="1">
    <source>
        <dbReference type="SAM" id="Phobius"/>
    </source>
</evidence>
<feature type="transmembrane region" description="Helical" evidence="1">
    <location>
        <begin position="295"/>
        <end position="319"/>
    </location>
</feature>
<keyword evidence="1" id="KW-1133">Transmembrane helix</keyword>
<feature type="transmembrane region" description="Helical" evidence="1">
    <location>
        <begin position="134"/>
        <end position="156"/>
    </location>
</feature>
<dbReference type="AlphaFoldDB" id="A0AAW7YWB4"/>
<dbReference type="Proteomes" id="UP001170717">
    <property type="component" value="Unassembled WGS sequence"/>
</dbReference>
<dbReference type="RefSeq" id="WP_061998122.1">
    <property type="nucleotide sequence ID" value="NZ_CAXIBE010000131.1"/>
</dbReference>
<protein>
    <submittedName>
        <fullName evidence="2">Uncharacterized protein</fullName>
    </submittedName>
</protein>
<sequence>MKFSAYESNRNVVSVWAYPLFLVLILLLIHNWTGALTWPVLDDDHQRDFNTALGTTLLSGFFWLTIRNVHKNAASTLIAVLVSLEKLSQYNHHRGVLSRQFARHLMWSTSVGVIMPVAYLLSEGLVIRIDEPEVLVIALTSIPFWLLLTLFILQVFSNTHYLQKLASTEHSYSIKELNSLREIFNMALSNTLIAVSGFALTPIFWINKPVPFFDIVILTVYAGLISAYLFLPMIIVAKRMRTVSNIMMTEHESEITQLIRQQANSGETSTLSKKIESIETNKETLRKILSKSQKLRLLMCMMPLPTSWFVFLFVEYFYYG</sequence>
<feature type="transmembrane region" description="Helical" evidence="1">
    <location>
        <begin position="49"/>
        <end position="66"/>
    </location>
</feature>
<feature type="transmembrane region" description="Helical" evidence="1">
    <location>
        <begin position="104"/>
        <end position="122"/>
    </location>
</feature>